<evidence type="ECO:0000256" key="2">
    <source>
        <dbReference type="SAM" id="Phobius"/>
    </source>
</evidence>
<evidence type="ECO:0000313" key="4">
    <source>
        <dbReference type="EMBL" id="OAM16872.1"/>
    </source>
</evidence>
<dbReference type="InterPro" id="IPR016047">
    <property type="entry name" value="M23ase_b-sheet_dom"/>
</dbReference>
<evidence type="ECO:0000256" key="1">
    <source>
        <dbReference type="SAM" id="MobiDB-lite"/>
    </source>
</evidence>
<feature type="domain" description="M23ase beta-sheet core" evidence="3">
    <location>
        <begin position="191"/>
        <end position="285"/>
    </location>
</feature>
<feature type="transmembrane region" description="Helical" evidence="2">
    <location>
        <begin position="35"/>
        <end position="57"/>
    </location>
</feature>
<keyword evidence="2" id="KW-0812">Transmembrane</keyword>
<accession>A0A1A9RG51</accession>
<dbReference type="PANTHER" id="PTHR21666:SF270">
    <property type="entry name" value="MUREIN HYDROLASE ACTIVATOR ENVC"/>
    <property type="match status" value="1"/>
</dbReference>
<proteinExistence type="predicted"/>
<organism evidence="4 5">
    <name type="scientific">Eikenella corrodens</name>
    <dbReference type="NCBI Taxonomy" id="539"/>
    <lineage>
        <taxon>Bacteria</taxon>
        <taxon>Pseudomonadati</taxon>
        <taxon>Pseudomonadota</taxon>
        <taxon>Betaproteobacteria</taxon>
        <taxon>Neisseriales</taxon>
        <taxon>Neisseriaceae</taxon>
        <taxon>Eikenella</taxon>
    </lineage>
</organism>
<protein>
    <submittedName>
        <fullName evidence="4">Peptidase</fullName>
    </submittedName>
</protein>
<dbReference type="CDD" id="cd12797">
    <property type="entry name" value="M23_peptidase"/>
    <property type="match status" value="1"/>
</dbReference>
<dbReference type="PANTHER" id="PTHR21666">
    <property type="entry name" value="PEPTIDASE-RELATED"/>
    <property type="match status" value="1"/>
</dbReference>
<dbReference type="EMBL" id="LXSF01000004">
    <property type="protein sequence ID" value="OAM16872.1"/>
    <property type="molecule type" value="Genomic_DNA"/>
</dbReference>
<dbReference type="Pfam" id="PF01551">
    <property type="entry name" value="Peptidase_M23"/>
    <property type="match status" value="1"/>
</dbReference>
<evidence type="ECO:0000259" key="3">
    <source>
        <dbReference type="Pfam" id="PF01551"/>
    </source>
</evidence>
<name>A0A1A9RG51_EIKCO</name>
<keyword evidence="2" id="KW-0472">Membrane</keyword>
<keyword evidence="2" id="KW-1133">Transmembrane helix</keyword>
<dbReference type="InterPro" id="IPR011055">
    <property type="entry name" value="Dup_hybrid_motif"/>
</dbReference>
<dbReference type="Proteomes" id="UP000078003">
    <property type="component" value="Unassembled WGS sequence"/>
</dbReference>
<dbReference type="Gene3D" id="2.70.70.10">
    <property type="entry name" value="Glucose Permease (Domain IIA)"/>
    <property type="match status" value="1"/>
</dbReference>
<dbReference type="AlphaFoldDB" id="A0A1A9RG51"/>
<comment type="caution">
    <text evidence="4">The sequence shown here is derived from an EMBL/GenBank/DDBJ whole genome shotgun (WGS) entry which is preliminary data.</text>
</comment>
<dbReference type="RefSeq" id="WP_064085066.1">
    <property type="nucleotide sequence ID" value="NZ_JBHRNP010000167.1"/>
</dbReference>
<evidence type="ECO:0000313" key="5">
    <source>
        <dbReference type="Proteomes" id="UP000078003"/>
    </source>
</evidence>
<dbReference type="InterPro" id="IPR050570">
    <property type="entry name" value="Cell_wall_metabolism_enzyme"/>
</dbReference>
<sequence length="293" mass="31507">MDKQKKTVTVMVLDEHRTETFVIAESRLRAIKPTIIGLSLATVALLAALLALGWHHYRSYSQFAQQQKQTQALNQQIEDLKEARSAEVTAKLNQLAQSEKAVADLQNYLRQRGANVPAPKPAASSEPGKPISQAGGPSNILPPADTPEFSQTIENLLKAANNVPLGRPAQGGISSGFGPRHNPFSGKGSEFHHGLDFRGNVGDPVRVTANGTVEFAGTMNGYGQVVKVRHGYGYSTVYGHLSHIDVQPGQTVKAGDLIGKIGSTGRSTGPHLHYEVRLNNEPHDPATFLSLAK</sequence>
<gene>
    <name evidence="4" type="ORF">A7P85_05365</name>
</gene>
<dbReference type="FunFam" id="2.70.70.10:FF:000006">
    <property type="entry name" value="M23 family peptidase"/>
    <property type="match status" value="1"/>
</dbReference>
<dbReference type="GO" id="GO:0004222">
    <property type="term" value="F:metalloendopeptidase activity"/>
    <property type="evidence" value="ECO:0007669"/>
    <property type="project" value="TreeGrafter"/>
</dbReference>
<feature type="region of interest" description="Disordered" evidence="1">
    <location>
        <begin position="115"/>
        <end position="147"/>
    </location>
</feature>
<dbReference type="SUPFAM" id="SSF51261">
    <property type="entry name" value="Duplicated hybrid motif"/>
    <property type="match status" value="1"/>
</dbReference>
<reference evidence="5" key="1">
    <citation type="submission" date="2016-05" db="EMBL/GenBank/DDBJ databases">
        <title>Draft genome of Corynebacterium afermentans subsp. afermentans LCDC 88199T.</title>
        <authorList>
            <person name="Bernier A.-M."/>
            <person name="Bernard K."/>
        </authorList>
    </citation>
    <scope>NUCLEOTIDE SEQUENCE [LARGE SCALE GENOMIC DNA]</scope>
    <source>
        <strain evidence="5">NML01-0328</strain>
    </source>
</reference>